<dbReference type="Gene3D" id="1.20.1270.60">
    <property type="entry name" value="Arfaptin homology (AH) domain/BAR domain"/>
    <property type="match status" value="1"/>
</dbReference>
<dbReference type="GO" id="GO:0005096">
    <property type="term" value="F:GTPase activator activity"/>
    <property type="evidence" value="ECO:0007669"/>
    <property type="project" value="InterPro"/>
</dbReference>
<evidence type="ECO:0000256" key="2">
    <source>
        <dbReference type="ARBA" id="ARBA00022833"/>
    </source>
</evidence>
<comment type="caution">
    <text evidence="4">The sequence shown here is derived from an EMBL/GenBank/DDBJ whole genome shotgun (WGS) entry which is preliminary data.</text>
</comment>
<dbReference type="GO" id="GO:0005737">
    <property type="term" value="C:cytoplasm"/>
    <property type="evidence" value="ECO:0007669"/>
    <property type="project" value="InterPro"/>
</dbReference>
<dbReference type="InterPro" id="IPR004148">
    <property type="entry name" value="BAR_dom"/>
</dbReference>
<keyword evidence="1" id="KW-0479">Metal-binding</keyword>
<protein>
    <recommendedName>
        <fullName evidence="3">BAR domain-containing protein</fullName>
    </recommendedName>
</protein>
<dbReference type="InterPro" id="IPR045258">
    <property type="entry name" value="ACAP1/2/3-like"/>
</dbReference>
<dbReference type="AlphaFoldDB" id="A0AAV3P342"/>
<dbReference type="EMBL" id="BAABME010000795">
    <property type="protein sequence ID" value="GAA0145532.1"/>
    <property type="molecule type" value="Genomic_DNA"/>
</dbReference>
<dbReference type="PANTHER" id="PTHR23180">
    <property type="entry name" value="CENTAURIN/ARF"/>
    <property type="match status" value="1"/>
</dbReference>
<evidence type="ECO:0000313" key="5">
    <source>
        <dbReference type="Proteomes" id="UP001454036"/>
    </source>
</evidence>
<evidence type="ECO:0000259" key="3">
    <source>
        <dbReference type="Pfam" id="PF16746"/>
    </source>
</evidence>
<reference evidence="4 5" key="1">
    <citation type="submission" date="2024-01" db="EMBL/GenBank/DDBJ databases">
        <title>The complete chloroplast genome sequence of Lithospermum erythrorhizon: insights into the phylogenetic relationship among Boraginaceae species and the maternal lineages of purple gromwells.</title>
        <authorList>
            <person name="Okada T."/>
            <person name="Watanabe K."/>
        </authorList>
    </citation>
    <scope>NUCLEOTIDE SEQUENCE [LARGE SCALE GENOMIC DNA]</scope>
</reference>
<dbReference type="SUPFAM" id="SSF103657">
    <property type="entry name" value="BAR/IMD domain-like"/>
    <property type="match status" value="1"/>
</dbReference>
<accession>A0AAV3P342</accession>
<proteinExistence type="predicted"/>
<feature type="domain" description="BAR" evidence="3">
    <location>
        <begin position="7"/>
        <end position="120"/>
    </location>
</feature>
<organism evidence="4 5">
    <name type="scientific">Lithospermum erythrorhizon</name>
    <name type="common">Purple gromwell</name>
    <name type="synonym">Lithospermum officinale var. erythrorhizon</name>
    <dbReference type="NCBI Taxonomy" id="34254"/>
    <lineage>
        <taxon>Eukaryota</taxon>
        <taxon>Viridiplantae</taxon>
        <taxon>Streptophyta</taxon>
        <taxon>Embryophyta</taxon>
        <taxon>Tracheophyta</taxon>
        <taxon>Spermatophyta</taxon>
        <taxon>Magnoliopsida</taxon>
        <taxon>eudicotyledons</taxon>
        <taxon>Gunneridae</taxon>
        <taxon>Pentapetalae</taxon>
        <taxon>asterids</taxon>
        <taxon>lamiids</taxon>
        <taxon>Boraginales</taxon>
        <taxon>Boraginaceae</taxon>
        <taxon>Boraginoideae</taxon>
        <taxon>Lithospermeae</taxon>
        <taxon>Lithospermum</taxon>
    </lineage>
</organism>
<dbReference type="PANTHER" id="PTHR23180:SF244">
    <property type="entry name" value="ADP-RIBOSYLATION FACTOR GTPASE-ACTIVATING PROTEIN AGD2"/>
    <property type="match status" value="1"/>
</dbReference>
<evidence type="ECO:0000256" key="1">
    <source>
        <dbReference type="ARBA" id="ARBA00022723"/>
    </source>
</evidence>
<gene>
    <name evidence="4" type="ORF">LIER_05707</name>
</gene>
<dbReference type="GO" id="GO:0046872">
    <property type="term" value="F:metal ion binding"/>
    <property type="evidence" value="ECO:0007669"/>
    <property type="project" value="UniProtKB-KW"/>
</dbReference>
<evidence type="ECO:0000313" key="4">
    <source>
        <dbReference type="EMBL" id="GAA0145532.1"/>
    </source>
</evidence>
<dbReference type="Pfam" id="PF16746">
    <property type="entry name" value="BAR_3"/>
    <property type="match status" value="1"/>
</dbReference>
<dbReference type="Proteomes" id="UP001454036">
    <property type="component" value="Unassembled WGS sequence"/>
</dbReference>
<dbReference type="InterPro" id="IPR027267">
    <property type="entry name" value="AH/BAR_dom_sf"/>
</dbReference>
<keyword evidence="2" id="KW-0862">Zinc</keyword>
<name>A0AAV3P342_LITER</name>
<sequence>MATFIKLEDSPMFQKQVRSLEQNTNELKDRCQKLYRGSLKYMQAIEEAYNGDNIFAESLESFGGGQDDPVSVSIGGPIMSKFVTAFRELATYKELLRSQVEHVLIDRLTQFLSIDLQDAKVIHP</sequence>
<keyword evidence="5" id="KW-1185">Reference proteome</keyword>